<keyword evidence="6" id="KW-1185">Reference proteome</keyword>
<organism evidence="5 6">
    <name type="scientific">Gordonia caeni</name>
    <dbReference type="NCBI Taxonomy" id="1007097"/>
    <lineage>
        <taxon>Bacteria</taxon>
        <taxon>Bacillati</taxon>
        <taxon>Actinomycetota</taxon>
        <taxon>Actinomycetes</taxon>
        <taxon>Mycobacteriales</taxon>
        <taxon>Gordoniaceae</taxon>
        <taxon>Gordonia</taxon>
    </lineage>
</organism>
<dbReference type="Pfam" id="PF06737">
    <property type="entry name" value="Transglycosylas"/>
    <property type="match status" value="1"/>
</dbReference>
<protein>
    <submittedName>
        <fullName evidence="5">Resuscitation-promoting factor</fullName>
    </submittedName>
</protein>
<gene>
    <name evidence="5" type="ORF">GCM10022231_33060</name>
</gene>
<dbReference type="Pfam" id="PF07501">
    <property type="entry name" value="G5"/>
    <property type="match status" value="1"/>
</dbReference>
<dbReference type="Gene3D" id="2.20.230.10">
    <property type="entry name" value="Resuscitation-promoting factor rpfb"/>
    <property type="match status" value="1"/>
</dbReference>
<dbReference type="Proteomes" id="UP001418444">
    <property type="component" value="Unassembled WGS sequence"/>
</dbReference>
<dbReference type="InterPro" id="IPR011098">
    <property type="entry name" value="G5_dom"/>
</dbReference>
<dbReference type="PANTHER" id="PTHR39160">
    <property type="entry name" value="CELL WALL-BINDING PROTEIN YOCH"/>
    <property type="match status" value="1"/>
</dbReference>
<accession>A0ABP7PQC9</accession>
<evidence type="ECO:0000313" key="6">
    <source>
        <dbReference type="Proteomes" id="UP001418444"/>
    </source>
</evidence>
<dbReference type="InterPro" id="IPR051933">
    <property type="entry name" value="Resuscitation_pf_RpfB"/>
</dbReference>
<feature type="domain" description="G5" evidence="4">
    <location>
        <begin position="214"/>
        <end position="294"/>
    </location>
</feature>
<evidence type="ECO:0000256" key="3">
    <source>
        <dbReference type="ARBA" id="ARBA00022801"/>
    </source>
</evidence>
<keyword evidence="3" id="KW-0378">Hydrolase</keyword>
<dbReference type="InterPro" id="IPR010618">
    <property type="entry name" value="RPF"/>
</dbReference>
<evidence type="ECO:0000259" key="4">
    <source>
        <dbReference type="PROSITE" id="PS51109"/>
    </source>
</evidence>
<name>A0ABP7PQC9_9ACTN</name>
<dbReference type="SUPFAM" id="SSF53955">
    <property type="entry name" value="Lysozyme-like"/>
    <property type="match status" value="1"/>
</dbReference>
<comment type="similarity">
    <text evidence="1">Belongs to the transglycosylase family. Rpf subfamily.</text>
</comment>
<proteinExistence type="inferred from homology"/>
<evidence type="ECO:0000313" key="5">
    <source>
        <dbReference type="EMBL" id="GAA3969257.1"/>
    </source>
</evidence>
<sequence length="381" mass="40673">MTGLSGKQVVLLSVFKRINATNSMGARLATGALLATVAAGGVTGVVMHKELTLAVDGQQQQVSTMAFSVERVLAENGIEPAEGDQVNVDLSSSPKDGQVVSIDRLKKVELKLDGEVQVVQTHKNNIGEILAERGLTAAAVSTSLDQPVPVEGADVDVTLPKPVVVTDGGKTERTVVAAKTVGELFERTGNPLADTDKVVPAASTPVSKDMKIKVTRIRDEKVTVDEKVAPPEVKKEDPTLVRDRKVVEKKGTPGKATVTYKVTKVNGKVTKREKLEEKILVEPKPATVRIGTKPGAPHVENGVWDALAQCEATGNWAINTGNGYYGGLQFNQSTWERWGGTEYAPRADLATREEQIAIGKKTQAAQGWGAWPTCTSKLGLR</sequence>
<dbReference type="Gene3D" id="1.10.530.10">
    <property type="match status" value="1"/>
</dbReference>
<reference evidence="6" key="1">
    <citation type="journal article" date="2019" name="Int. J. Syst. Evol. Microbiol.">
        <title>The Global Catalogue of Microorganisms (GCM) 10K type strain sequencing project: providing services to taxonomists for standard genome sequencing and annotation.</title>
        <authorList>
            <consortium name="The Broad Institute Genomics Platform"/>
            <consortium name="The Broad Institute Genome Sequencing Center for Infectious Disease"/>
            <person name="Wu L."/>
            <person name="Ma J."/>
        </authorList>
    </citation>
    <scope>NUCLEOTIDE SEQUENCE [LARGE SCALE GENOMIC DNA]</scope>
    <source>
        <strain evidence="6">JCM 16923</strain>
    </source>
</reference>
<evidence type="ECO:0000256" key="2">
    <source>
        <dbReference type="ARBA" id="ARBA00022729"/>
    </source>
</evidence>
<evidence type="ECO:0000256" key="1">
    <source>
        <dbReference type="ARBA" id="ARBA00010830"/>
    </source>
</evidence>
<dbReference type="InterPro" id="IPR007137">
    <property type="entry name" value="DUF348"/>
</dbReference>
<dbReference type="Pfam" id="PF03990">
    <property type="entry name" value="DUF348"/>
    <property type="match status" value="3"/>
</dbReference>
<dbReference type="PANTHER" id="PTHR39160:SF4">
    <property type="entry name" value="RESUSCITATION-PROMOTING FACTOR RPFB"/>
    <property type="match status" value="1"/>
</dbReference>
<dbReference type="SMART" id="SM01208">
    <property type="entry name" value="G5"/>
    <property type="match status" value="1"/>
</dbReference>
<keyword evidence="2" id="KW-0732">Signal</keyword>
<comment type="caution">
    <text evidence="5">The sequence shown here is derived from an EMBL/GenBank/DDBJ whole genome shotgun (WGS) entry which is preliminary data.</text>
</comment>
<dbReference type="CDD" id="cd13925">
    <property type="entry name" value="RPF"/>
    <property type="match status" value="1"/>
</dbReference>
<dbReference type="PROSITE" id="PS51109">
    <property type="entry name" value="G5"/>
    <property type="match status" value="1"/>
</dbReference>
<dbReference type="InterPro" id="IPR023346">
    <property type="entry name" value="Lysozyme-like_dom_sf"/>
</dbReference>
<dbReference type="EMBL" id="BAAAZW010000012">
    <property type="protein sequence ID" value="GAA3969257.1"/>
    <property type="molecule type" value="Genomic_DNA"/>
</dbReference>